<dbReference type="EnsemblProtists" id="EOD31239">
    <property type="protein sequence ID" value="EOD31239"/>
    <property type="gene ID" value="EMIHUDRAFT_456383"/>
</dbReference>
<organism evidence="8 9">
    <name type="scientific">Emiliania huxleyi (strain CCMP1516)</name>
    <dbReference type="NCBI Taxonomy" id="280463"/>
    <lineage>
        <taxon>Eukaryota</taxon>
        <taxon>Haptista</taxon>
        <taxon>Haptophyta</taxon>
        <taxon>Prymnesiophyceae</taxon>
        <taxon>Isochrysidales</taxon>
        <taxon>Noelaerhabdaceae</taxon>
        <taxon>Emiliania</taxon>
    </lineage>
</organism>
<name>A0A0D3K654_EMIH1</name>
<dbReference type="GO" id="GO:0003729">
    <property type="term" value="F:mRNA binding"/>
    <property type="evidence" value="ECO:0007669"/>
    <property type="project" value="InterPro"/>
</dbReference>
<evidence type="ECO:0000256" key="3">
    <source>
        <dbReference type="ARBA" id="ARBA00022771"/>
    </source>
</evidence>
<dbReference type="InterPro" id="IPR045877">
    <property type="entry name" value="ZFP36-like"/>
</dbReference>
<reference evidence="8" key="2">
    <citation type="submission" date="2024-10" db="UniProtKB">
        <authorList>
            <consortium name="EnsemblProtists"/>
        </authorList>
    </citation>
    <scope>IDENTIFICATION</scope>
</reference>
<dbReference type="SMART" id="SM00356">
    <property type="entry name" value="ZnF_C3H1"/>
    <property type="match status" value="1"/>
</dbReference>
<dbReference type="Pfam" id="PF00642">
    <property type="entry name" value="zf-CCCH"/>
    <property type="match status" value="1"/>
</dbReference>
<keyword evidence="4 5" id="KW-0862">Zinc</keyword>
<feature type="zinc finger region" description="C3H1-type" evidence="5">
    <location>
        <begin position="57"/>
        <end position="85"/>
    </location>
</feature>
<keyword evidence="2" id="KW-0677">Repeat</keyword>
<feature type="domain" description="C3H1-type" evidence="7">
    <location>
        <begin position="57"/>
        <end position="85"/>
    </location>
</feature>
<feature type="compositionally biased region" description="Polar residues" evidence="6">
    <location>
        <begin position="1"/>
        <end position="35"/>
    </location>
</feature>
<protein>
    <recommendedName>
        <fullName evidence="7">C3H1-type domain-containing protein</fullName>
    </recommendedName>
</protein>
<dbReference type="FunFam" id="4.10.1000.10:FF:000001">
    <property type="entry name" value="zinc finger CCCH domain-containing protein 15-like"/>
    <property type="match status" value="1"/>
</dbReference>
<dbReference type="InterPro" id="IPR036855">
    <property type="entry name" value="Znf_CCCH_sf"/>
</dbReference>
<evidence type="ECO:0000313" key="8">
    <source>
        <dbReference type="EnsemblProtists" id="EOD31239"/>
    </source>
</evidence>
<dbReference type="SUPFAM" id="SSF90229">
    <property type="entry name" value="CCCH zinc finger"/>
    <property type="match status" value="1"/>
</dbReference>
<feature type="region of interest" description="Disordered" evidence="6">
    <location>
        <begin position="117"/>
        <end position="140"/>
    </location>
</feature>
<dbReference type="Gene3D" id="4.10.1000.10">
    <property type="entry name" value="Zinc finger, CCCH-type"/>
    <property type="match status" value="1"/>
</dbReference>
<feature type="compositionally biased region" description="Low complexity" evidence="6">
    <location>
        <begin position="36"/>
        <end position="50"/>
    </location>
</feature>
<dbReference type="STRING" id="2903.R1FD97"/>
<keyword evidence="1 5" id="KW-0479">Metal-binding</keyword>
<dbReference type="KEGG" id="ehx:EMIHUDRAFT_455411"/>
<dbReference type="GeneID" id="17276512"/>
<proteinExistence type="predicted"/>
<dbReference type="InterPro" id="IPR000571">
    <property type="entry name" value="Znf_CCCH"/>
</dbReference>
<feature type="compositionally biased region" description="Low complexity" evidence="6">
    <location>
        <begin position="124"/>
        <end position="134"/>
    </location>
</feature>
<dbReference type="EnsemblProtists" id="EOD35118">
    <property type="protein sequence ID" value="EOD35118"/>
    <property type="gene ID" value="EMIHUDRAFT_455411"/>
</dbReference>
<dbReference type="RefSeq" id="XP_005783668.1">
    <property type="nucleotide sequence ID" value="XM_005783611.1"/>
</dbReference>
<dbReference type="RefSeq" id="XP_005787547.1">
    <property type="nucleotide sequence ID" value="XM_005787490.1"/>
</dbReference>
<evidence type="ECO:0000259" key="7">
    <source>
        <dbReference type="PROSITE" id="PS50103"/>
    </source>
</evidence>
<evidence type="ECO:0000256" key="6">
    <source>
        <dbReference type="SAM" id="MobiDB-lite"/>
    </source>
</evidence>
<feature type="compositionally biased region" description="Basic and acidic residues" evidence="6">
    <location>
        <begin position="51"/>
        <end position="60"/>
    </location>
</feature>
<evidence type="ECO:0000256" key="1">
    <source>
        <dbReference type="ARBA" id="ARBA00022723"/>
    </source>
</evidence>
<dbReference type="PANTHER" id="PTHR12547">
    <property type="entry name" value="CCCH ZINC FINGER/TIS11-RELATED"/>
    <property type="match status" value="1"/>
</dbReference>
<evidence type="ECO:0000256" key="4">
    <source>
        <dbReference type="ARBA" id="ARBA00022833"/>
    </source>
</evidence>
<keyword evidence="9" id="KW-1185">Reference proteome</keyword>
<dbReference type="AlphaFoldDB" id="A0A0D3K654"/>
<dbReference type="GeneID" id="17280389"/>
<feature type="region of interest" description="Disordered" evidence="6">
    <location>
        <begin position="1"/>
        <end position="60"/>
    </location>
</feature>
<dbReference type="GO" id="GO:0008270">
    <property type="term" value="F:zinc ion binding"/>
    <property type="evidence" value="ECO:0007669"/>
    <property type="project" value="UniProtKB-KW"/>
</dbReference>
<dbReference type="PaxDb" id="2903-EOD31239"/>
<dbReference type="PANTHER" id="PTHR12547:SF159">
    <property type="entry name" value="CCCH ZINC FINGER-CONTAINING SAC3_GANP_NIN1_MTS3_EIF-3 P25 FAMILY PROTEIN"/>
    <property type="match status" value="1"/>
</dbReference>
<evidence type="ECO:0000313" key="9">
    <source>
        <dbReference type="Proteomes" id="UP000013827"/>
    </source>
</evidence>
<reference evidence="9" key="1">
    <citation type="journal article" date="2013" name="Nature">
        <title>Pan genome of the phytoplankton Emiliania underpins its global distribution.</title>
        <authorList>
            <person name="Read B.A."/>
            <person name="Kegel J."/>
            <person name="Klute M.J."/>
            <person name="Kuo A."/>
            <person name="Lefebvre S.C."/>
            <person name="Maumus F."/>
            <person name="Mayer C."/>
            <person name="Miller J."/>
            <person name="Monier A."/>
            <person name="Salamov A."/>
            <person name="Young J."/>
            <person name="Aguilar M."/>
            <person name="Claverie J.M."/>
            <person name="Frickenhaus S."/>
            <person name="Gonzalez K."/>
            <person name="Herman E.K."/>
            <person name="Lin Y.C."/>
            <person name="Napier J."/>
            <person name="Ogata H."/>
            <person name="Sarno A.F."/>
            <person name="Shmutz J."/>
            <person name="Schroeder D."/>
            <person name="de Vargas C."/>
            <person name="Verret F."/>
            <person name="von Dassow P."/>
            <person name="Valentin K."/>
            <person name="Van de Peer Y."/>
            <person name="Wheeler G."/>
            <person name="Dacks J.B."/>
            <person name="Delwiche C.F."/>
            <person name="Dyhrman S.T."/>
            <person name="Glockner G."/>
            <person name="John U."/>
            <person name="Richards T."/>
            <person name="Worden A.Z."/>
            <person name="Zhang X."/>
            <person name="Grigoriev I.V."/>
            <person name="Allen A.E."/>
            <person name="Bidle K."/>
            <person name="Borodovsky M."/>
            <person name="Bowler C."/>
            <person name="Brownlee C."/>
            <person name="Cock J.M."/>
            <person name="Elias M."/>
            <person name="Gladyshev V.N."/>
            <person name="Groth M."/>
            <person name="Guda C."/>
            <person name="Hadaegh A."/>
            <person name="Iglesias-Rodriguez M.D."/>
            <person name="Jenkins J."/>
            <person name="Jones B.M."/>
            <person name="Lawson T."/>
            <person name="Leese F."/>
            <person name="Lindquist E."/>
            <person name="Lobanov A."/>
            <person name="Lomsadze A."/>
            <person name="Malik S.B."/>
            <person name="Marsh M.E."/>
            <person name="Mackinder L."/>
            <person name="Mock T."/>
            <person name="Mueller-Roeber B."/>
            <person name="Pagarete A."/>
            <person name="Parker M."/>
            <person name="Probert I."/>
            <person name="Quesneville H."/>
            <person name="Raines C."/>
            <person name="Rensing S.A."/>
            <person name="Riano-Pachon D.M."/>
            <person name="Richier S."/>
            <person name="Rokitta S."/>
            <person name="Shiraiwa Y."/>
            <person name="Soanes D.M."/>
            <person name="van der Giezen M."/>
            <person name="Wahlund T.M."/>
            <person name="Williams B."/>
            <person name="Wilson W."/>
            <person name="Wolfe G."/>
            <person name="Wurch L.L."/>
        </authorList>
    </citation>
    <scope>NUCLEOTIDE SEQUENCE</scope>
</reference>
<sequence length="216" mass="22663">MSNKPSSGQRAVQPLANSNSKANRPSSGQKPTGSPSAKRGSRASAAAAAARAKDPLRYKTVECENWARDGKCPYGARCQFAHGAHELRTVLPAAPLGSPTTSGSSRRSSNAAPALYSSLFSPESPRSPISLTPSSLPPPRRWPAPMPPCAHSACSAASSGGEYGYLTPDEAEVVCNPETGRVSHNTLSVRRTISMLWAEDDHSPAVTSRLPAAHVH</sequence>
<keyword evidence="3 5" id="KW-0863">Zinc-finger</keyword>
<dbReference type="Proteomes" id="UP000013827">
    <property type="component" value="Unassembled WGS sequence"/>
</dbReference>
<accession>A0A0D3K654</accession>
<evidence type="ECO:0000256" key="5">
    <source>
        <dbReference type="PROSITE-ProRule" id="PRU00723"/>
    </source>
</evidence>
<dbReference type="KEGG" id="ehx:EMIHUDRAFT_456383"/>
<evidence type="ECO:0000256" key="2">
    <source>
        <dbReference type="ARBA" id="ARBA00022737"/>
    </source>
</evidence>
<dbReference type="PROSITE" id="PS50103">
    <property type="entry name" value="ZF_C3H1"/>
    <property type="match status" value="1"/>
</dbReference>
<dbReference type="HOGENOM" id="CLU_1279744_0_0_1"/>